<evidence type="ECO:0000313" key="2">
    <source>
        <dbReference type="EnsemblMetazoa" id="tetur19g00540.1"/>
    </source>
</evidence>
<reference evidence="2" key="2">
    <citation type="submission" date="2015-06" db="UniProtKB">
        <authorList>
            <consortium name="EnsemblMetazoa"/>
        </authorList>
    </citation>
    <scope>IDENTIFICATION</scope>
</reference>
<feature type="compositionally biased region" description="Basic and acidic residues" evidence="1">
    <location>
        <begin position="21"/>
        <end position="34"/>
    </location>
</feature>
<evidence type="ECO:0000256" key="1">
    <source>
        <dbReference type="SAM" id="MobiDB-lite"/>
    </source>
</evidence>
<dbReference type="AlphaFoldDB" id="T1KRS4"/>
<keyword evidence="3" id="KW-1185">Reference proteome</keyword>
<reference evidence="3" key="1">
    <citation type="submission" date="2011-08" db="EMBL/GenBank/DDBJ databases">
        <authorList>
            <person name="Rombauts S."/>
        </authorList>
    </citation>
    <scope>NUCLEOTIDE SEQUENCE</scope>
    <source>
        <strain evidence="3">London</strain>
    </source>
</reference>
<dbReference type="EnsemblMetazoa" id="tetur19g00540.1">
    <property type="protein sequence ID" value="tetur19g00540.1"/>
    <property type="gene ID" value="tetur19g00540"/>
</dbReference>
<dbReference type="HOGENOM" id="CLU_2852543_0_0_1"/>
<protein>
    <submittedName>
        <fullName evidence="2">Uncharacterized protein</fullName>
    </submittedName>
</protein>
<dbReference type="EMBL" id="CAEY01000418">
    <property type="status" value="NOT_ANNOTATED_CDS"/>
    <property type="molecule type" value="Genomic_DNA"/>
</dbReference>
<organism evidence="2 3">
    <name type="scientific">Tetranychus urticae</name>
    <name type="common">Two-spotted spider mite</name>
    <dbReference type="NCBI Taxonomy" id="32264"/>
    <lineage>
        <taxon>Eukaryota</taxon>
        <taxon>Metazoa</taxon>
        <taxon>Ecdysozoa</taxon>
        <taxon>Arthropoda</taxon>
        <taxon>Chelicerata</taxon>
        <taxon>Arachnida</taxon>
        <taxon>Acari</taxon>
        <taxon>Acariformes</taxon>
        <taxon>Trombidiformes</taxon>
        <taxon>Prostigmata</taxon>
        <taxon>Eleutherengona</taxon>
        <taxon>Raphignathae</taxon>
        <taxon>Tetranychoidea</taxon>
        <taxon>Tetranychidae</taxon>
        <taxon>Tetranychus</taxon>
    </lineage>
</organism>
<dbReference type="Proteomes" id="UP000015104">
    <property type="component" value="Unassembled WGS sequence"/>
</dbReference>
<proteinExistence type="predicted"/>
<sequence length="65" mass="7421">MKEQDNKGMESLFSESPNFYEPERLRPDPSKEINPDLIIKTTGVSFEFKLTHFSVTMDIITGIGN</sequence>
<name>T1KRS4_TETUR</name>
<feature type="region of interest" description="Disordered" evidence="1">
    <location>
        <begin position="1"/>
        <end position="34"/>
    </location>
</feature>
<accession>T1KRS4</accession>
<evidence type="ECO:0000313" key="3">
    <source>
        <dbReference type="Proteomes" id="UP000015104"/>
    </source>
</evidence>